<comment type="caution">
    <text evidence="2">The sequence shown here is derived from an EMBL/GenBank/DDBJ whole genome shotgun (WGS) entry which is preliminary data.</text>
</comment>
<evidence type="ECO:0000256" key="1">
    <source>
        <dbReference type="SAM" id="Phobius"/>
    </source>
</evidence>
<dbReference type="EMBL" id="JAUTAL010000001">
    <property type="protein sequence ID" value="MDQ1096632.1"/>
    <property type="molecule type" value="Genomic_DNA"/>
</dbReference>
<feature type="transmembrane region" description="Helical" evidence="1">
    <location>
        <begin position="57"/>
        <end position="76"/>
    </location>
</feature>
<evidence type="ECO:0000313" key="3">
    <source>
        <dbReference type="Proteomes" id="UP001225072"/>
    </source>
</evidence>
<keyword evidence="1" id="KW-0812">Transmembrane</keyword>
<gene>
    <name evidence="2" type="ORF">QE404_001779</name>
</gene>
<feature type="transmembrane region" description="Helical" evidence="1">
    <location>
        <begin position="16"/>
        <end position="37"/>
    </location>
</feature>
<keyword evidence="1" id="KW-1133">Transmembrane helix</keyword>
<name>A0ABU0THU9_9FLAO</name>
<keyword evidence="1" id="KW-0472">Membrane</keyword>
<organism evidence="2 3">
    <name type="scientific">Chryseobacterium camelliae</name>
    <dbReference type="NCBI Taxonomy" id="1265445"/>
    <lineage>
        <taxon>Bacteria</taxon>
        <taxon>Pseudomonadati</taxon>
        <taxon>Bacteroidota</taxon>
        <taxon>Flavobacteriia</taxon>
        <taxon>Flavobacteriales</taxon>
        <taxon>Weeksellaceae</taxon>
        <taxon>Chryseobacterium group</taxon>
        <taxon>Chryseobacterium</taxon>
    </lineage>
</organism>
<dbReference type="Proteomes" id="UP001225072">
    <property type="component" value="Unassembled WGS sequence"/>
</dbReference>
<protein>
    <submittedName>
        <fullName evidence="2">Uncharacterized protein</fullName>
    </submittedName>
</protein>
<proteinExistence type="predicted"/>
<feature type="transmembrane region" description="Helical" evidence="1">
    <location>
        <begin position="88"/>
        <end position="111"/>
    </location>
</feature>
<sequence length="176" mass="20397">MYLMNLMLPLRKLNRLSYAVLCSVVFYVATSVLYFILDKLVDKVVGSPLGSAYHWTYPYSFIMIFAIFFMITMVLLGRTKKTIQNSMFYLIFYVLWIVPSLLFSGLLWSFFDMNAGYFPQGSDFLKKIFSDMFYGLTWGGLAVVSAIPFNLFVFAVSFFIIKKYRTFINSNSQTSI</sequence>
<reference evidence="2 3" key="1">
    <citation type="submission" date="2023-07" db="EMBL/GenBank/DDBJ databases">
        <title>Functional and genomic diversity of the sorghum phyllosphere microbiome.</title>
        <authorList>
            <person name="Shade A."/>
        </authorList>
    </citation>
    <scope>NUCLEOTIDE SEQUENCE [LARGE SCALE GENOMIC DNA]</scope>
    <source>
        <strain evidence="2 3">SORGH_AS_1064</strain>
    </source>
</reference>
<feature type="transmembrane region" description="Helical" evidence="1">
    <location>
        <begin position="136"/>
        <end position="161"/>
    </location>
</feature>
<keyword evidence="3" id="KW-1185">Reference proteome</keyword>
<accession>A0ABU0THU9</accession>
<evidence type="ECO:0000313" key="2">
    <source>
        <dbReference type="EMBL" id="MDQ1096632.1"/>
    </source>
</evidence>